<dbReference type="GO" id="GO:0004394">
    <property type="term" value="F:heparan sulfate 2-sulfotransferase activity"/>
    <property type="evidence" value="ECO:0007669"/>
    <property type="project" value="TreeGrafter"/>
</dbReference>
<dbReference type="FunFam" id="3.40.50.300:FF:000534">
    <property type="entry name" value="Heparan sulfate 2-O-sulfotransferase 1"/>
    <property type="match status" value="1"/>
</dbReference>
<dbReference type="PANTHER" id="PTHR12129:SF17">
    <property type="entry name" value="HEPARAN SULFATE 2-O-SULFOTRANSFERASE 1"/>
    <property type="match status" value="1"/>
</dbReference>
<gene>
    <name evidence="17" type="ORF">NEZAVI_LOCUS465</name>
</gene>
<evidence type="ECO:0000256" key="12">
    <source>
        <dbReference type="ARBA" id="ARBA00039773"/>
    </source>
</evidence>
<dbReference type="Gene3D" id="3.40.50.300">
    <property type="entry name" value="P-loop containing nucleotide triphosphate hydrolases"/>
    <property type="match status" value="1"/>
</dbReference>
<protein>
    <recommendedName>
        <fullName evidence="12">Heparan sulfate 2-O-sulfotransferase 1</fullName>
    </recommendedName>
    <alternativeName>
        <fullName evidence="15">2-O-sulfotransferase</fullName>
    </alternativeName>
    <alternativeName>
        <fullName evidence="14">HS 2-O-sulfotransferase</fullName>
    </alternativeName>
    <alternativeName>
        <fullName evidence="13">Heparan sulfate 2-sulfotransferase</fullName>
    </alternativeName>
</protein>
<keyword evidence="18" id="KW-1185">Reference proteome</keyword>
<name>A0A9P0DY59_NEZVI</name>
<dbReference type="SUPFAM" id="SSF52540">
    <property type="entry name" value="P-loop containing nucleoside triphosphate hydrolases"/>
    <property type="match status" value="1"/>
</dbReference>
<dbReference type="AlphaFoldDB" id="A0A9P0DY59"/>
<keyword evidence="4 16" id="KW-0812">Transmembrane</keyword>
<dbReference type="InterPro" id="IPR027417">
    <property type="entry name" value="P-loop_NTPase"/>
</dbReference>
<evidence type="ECO:0000256" key="2">
    <source>
        <dbReference type="ARBA" id="ARBA00010569"/>
    </source>
</evidence>
<dbReference type="OrthoDB" id="10019582at2759"/>
<keyword evidence="3" id="KW-0808">Transferase</keyword>
<evidence type="ECO:0000256" key="16">
    <source>
        <dbReference type="SAM" id="Phobius"/>
    </source>
</evidence>
<evidence type="ECO:0000256" key="3">
    <source>
        <dbReference type="ARBA" id="ARBA00022679"/>
    </source>
</evidence>
<dbReference type="Proteomes" id="UP001152798">
    <property type="component" value="Chromosome 1"/>
</dbReference>
<evidence type="ECO:0000256" key="14">
    <source>
        <dbReference type="ARBA" id="ARBA00093670"/>
    </source>
</evidence>
<evidence type="ECO:0000256" key="6">
    <source>
        <dbReference type="ARBA" id="ARBA00022989"/>
    </source>
</evidence>
<keyword evidence="5" id="KW-0735">Signal-anchor</keyword>
<evidence type="ECO:0000256" key="5">
    <source>
        <dbReference type="ARBA" id="ARBA00022968"/>
    </source>
</evidence>
<evidence type="ECO:0000256" key="4">
    <source>
        <dbReference type="ARBA" id="ARBA00022692"/>
    </source>
</evidence>
<reference evidence="17" key="1">
    <citation type="submission" date="2022-01" db="EMBL/GenBank/DDBJ databases">
        <authorList>
            <person name="King R."/>
        </authorList>
    </citation>
    <scope>NUCLEOTIDE SEQUENCE</scope>
</reference>
<dbReference type="InterPro" id="IPR007734">
    <property type="entry name" value="Heparan_SO4_2-O-STrfase"/>
</dbReference>
<evidence type="ECO:0000313" key="18">
    <source>
        <dbReference type="Proteomes" id="UP001152798"/>
    </source>
</evidence>
<dbReference type="PANTHER" id="PTHR12129">
    <property type="entry name" value="HEPARAN SULFATE 2-O-SULFOTRANSFERASE"/>
    <property type="match status" value="1"/>
</dbReference>
<sequence length="358" mass="42617">MFHRSLCLVQGRKIWLFLLVLIFVIIFSFFQYNYLKLKEDRDKLEARVSRLQSYYNLKENAKLQKKRSDYDEAQLIIYNRVPKTASTSFVNVAYDLCKKNGFNVLHLNVTGNLHFMSIADQARFIRNITKWTEKKPAIYHGHVAFIDFLKFGAREKPIYINLLRRPLDRLVSYYYFLRYGDNFRPHLIRRKHGDKMTFDECVQQKQSDCNPENMWLQIPFLCGHSAECWEPGSEWALEEAKRNLLSHYLVVGVTEQLTDFIAVLEATLPTFFRGAVEHFKSSKKGHLRKTNQKIEPNEETIRQIKSTVIWKMENELYEFALQQFQFLKKRMERNKDGDLVDKGQQFMYEKISPKKTHL</sequence>
<evidence type="ECO:0000256" key="1">
    <source>
        <dbReference type="ARBA" id="ARBA00004323"/>
    </source>
</evidence>
<dbReference type="InterPro" id="IPR005331">
    <property type="entry name" value="Sulfotransferase"/>
</dbReference>
<evidence type="ECO:0000256" key="11">
    <source>
        <dbReference type="ARBA" id="ARBA00023180"/>
    </source>
</evidence>
<evidence type="ECO:0000313" key="17">
    <source>
        <dbReference type="EMBL" id="CAH1388972.1"/>
    </source>
</evidence>
<evidence type="ECO:0000256" key="9">
    <source>
        <dbReference type="ARBA" id="ARBA00023136"/>
    </source>
</evidence>
<dbReference type="GO" id="GO:0000139">
    <property type="term" value="C:Golgi membrane"/>
    <property type="evidence" value="ECO:0007669"/>
    <property type="project" value="UniProtKB-SubCell"/>
</dbReference>
<keyword evidence="11" id="KW-0325">Glycoprotein</keyword>
<keyword evidence="10" id="KW-1015">Disulfide bond</keyword>
<accession>A0A9P0DY59</accession>
<evidence type="ECO:0000256" key="8">
    <source>
        <dbReference type="ARBA" id="ARBA00023054"/>
    </source>
</evidence>
<comment type="similarity">
    <text evidence="2">Belongs to the sulfotransferase 3 family.</text>
</comment>
<evidence type="ECO:0000256" key="7">
    <source>
        <dbReference type="ARBA" id="ARBA00023034"/>
    </source>
</evidence>
<proteinExistence type="inferred from homology"/>
<dbReference type="EMBL" id="OV725077">
    <property type="protein sequence ID" value="CAH1388972.1"/>
    <property type="molecule type" value="Genomic_DNA"/>
</dbReference>
<organism evidence="17 18">
    <name type="scientific">Nezara viridula</name>
    <name type="common">Southern green stink bug</name>
    <name type="synonym">Cimex viridulus</name>
    <dbReference type="NCBI Taxonomy" id="85310"/>
    <lineage>
        <taxon>Eukaryota</taxon>
        <taxon>Metazoa</taxon>
        <taxon>Ecdysozoa</taxon>
        <taxon>Arthropoda</taxon>
        <taxon>Hexapoda</taxon>
        <taxon>Insecta</taxon>
        <taxon>Pterygota</taxon>
        <taxon>Neoptera</taxon>
        <taxon>Paraneoptera</taxon>
        <taxon>Hemiptera</taxon>
        <taxon>Heteroptera</taxon>
        <taxon>Panheteroptera</taxon>
        <taxon>Pentatomomorpha</taxon>
        <taxon>Pentatomoidea</taxon>
        <taxon>Pentatomidae</taxon>
        <taxon>Pentatominae</taxon>
        <taxon>Nezara</taxon>
    </lineage>
</organism>
<evidence type="ECO:0000256" key="13">
    <source>
        <dbReference type="ARBA" id="ARBA00093643"/>
    </source>
</evidence>
<evidence type="ECO:0000256" key="15">
    <source>
        <dbReference type="ARBA" id="ARBA00093675"/>
    </source>
</evidence>
<feature type="transmembrane region" description="Helical" evidence="16">
    <location>
        <begin position="14"/>
        <end position="35"/>
    </location>
</feature>
<dbReference type="Pfam" id="PF03567">
    <property type="entry name" value="Sulfotransfer_2"/>
    <property type="match status" value="1"/>
</dbReference>
<comment type="subcellular location">
    <subcellularLocation>
        <location evidence="1">Golgi apparatus membrane</location>
        <topology evidence="1">Single-pass type II membrane protein</topology>
    </subcellularLocation>
</comment>
<keyword evidence="9 16" id="KW-0472">Membrane</keyword>
<keyword evidence="7" id="KW-0333">Golgi apparatus</keyword>
<evidence type="ECO:0000256" key="10">
    <source>
        <dbReference type="ARBA" id="ARBA00023157"/>
    </source>
</evidence>
<keyword evidence="6 16" id="KW-1133">Transmembrane helix</keyword>
<keyword evidence="8" id="KW-0175">Coiled coil</keyword>